<dbReference type="InterPro" id="IPR013785">
    <property type="entry name" value="Aldolase_TIM"/>
</dbReference>
<dbReference type="SFLD" id="SFLDG01067">
    <property type="entry name" value="SPASM/twitch_domain_containing"/>
    <property type="match status" value="1"/>
</dbReference>
<evidence type="ECO:0000259" key="7">
    <source>
        <dbReference type="Pfam" id="PF13186"/>
    </source>
</evidence>
<sequence>MFSMVEIEVNSRCNRRCDYCPNVIEPRKAPKMMKPEQFERILDRLVEADFSGRLSYHFYNEPLLHPKLPDFVGRVRERLPRVRQILYSNGDFLTDEKYHLLHERGIERFIITQHDGNPGEPKPNLVWLTPQLLKLTSRAGTVEAGPPVAPGVSCFAPSDMLIITITGNVVLCYEDSREEVVMGNVFDTPIMDIWMSPAFRAAREALTDGDRTVSEICRRCNNRAHQTSEAFDYVL</sequence>
<evidence type="ECO:0000256" key="2">
    <source>
        <dbReference type="ARBA" id="ARBA00022691"/>
    </source>
</evidence>
<organism evidence="8 9">
    <name type="scientific">Paludibacterium paludis</name>
    <dbReference type="NCBI Taxonomy" id="1225769"/>
    <lineage>
        <taxon>Bacteria</taxon>
        <taxon>Pseudomonadati</taxon>
        <taxon>Pseudomonadota</taxon>
        <taxon>Betaproteobacteria</taxon>
        <taxon>Neisseriales</taxon>
        <taxon>Chromobacteriaceae</taxon>
        <taxon>Paludibacterium</taxon>
    </lineage>
</organism>
<dbReference type="GO" id="GO:0046872">
    <property type="term" value="F:metal ion binding"/>
    <property type="evidence" value="ECO:0007669"/>
    <property type="project" value="UniProtKB-KW"/>
</dbReference>
<evidence type="ECO:0000259" key="6">
    <source>
        <dbReference type="Pfam" id="PF04055"/>
    </source>
</evidence>
<protein>
    <recommendedName>
        <fullName evidence="10">Radical SAM protein</fullName>
    </recommendedName>
</protein>
<dbReference type="PANTHER" id="PTHR11228">
    <property type="entry name" value="RADICAL SAM DOMAIN PROTEIN"/>
    <property type="match status" value="1"/>
</dbReference>
<name>A0A918UAT0_9NEIS</name>
<accession>A0A918UAT0</accession>
<dbReference type="CDD" id="cd01335">
    <property type="entry name" value="Radical_SAM"/>
    <property type="match status" value="1"/>
</dbReference>
<feature type="domain" description="4Fe4S-binding SPASM" evidence="7">
    <location>
        <begin position="154"/>
        <end position="221"/>
    </location>
</feature>
<keyword evidence="4" id="KW-0408">Iron</keyword>
<dbReference type="InterPro" id="IPR058240">
    <property type="entry name" value="rSAM_sf"/>
</dbReference>
<evidence type="ECO:0000256" key="1">
    <source>
        <dbReference type="ARBA" id="ARBA00001966"/>
    </source>
</evidence>
<gene>
    <name evidence="8" type="ORF">GCM10011289_30260</name>
</gene>
<evidence type="ECO:0000256" key="3">
    <source>
        <dbReference type="ARBA" id="ARBA00022723"/>
    </source>
</evidence>
<proteinExistence type="predicted"/>
<evidence type="ECO:0000256" key="5">
    <source>
        <dbReference type="ARBA" id="ARBA00023014"/>
    </source>
</evidence>
<dbReference type="GO" id="GO:0003824">
    <property type="term" value="F:catalytic activity"/>
    <property type="evidence" value="ECO:0007669"/>
    <property type="project" value="InterPro"/>
</dbReference>
<dbReference type="Proteomes" id="UP000645257">
    <property type="component" value="Unassembled WGS sequence"/>
</dbReference>
<evidence type="ECO:0008006" key="10">
    <source>
        <dbReference type="Google" id="ProtNLM"/>
    </source>
</evidence>
<dbReference type="Pfam" id="PF04055">
    <property type="entry name" value="Radical_SAM"/>
    <property type="match status" value="1"/>
</dbReference>
<evidence type="ECO:0000256" key="4">
    <source>
        <dbReference type="ARBA" id="ARBA00023004"/>
    </source>
</evidence>
<evidence type="ECO:0000313" key="9">
    <source>
        <dbReference type="Proteomes" id="UP000645257"/>
    </source>
</evidence>
<dbReference type="RefSeq" id="WP_189535853.1">
    <property type="nucleotide sequence ID" value="NZ_BMYX01000020.1"/>
</dbReference>
<feature type="domain" description="Radical SAM core" evidence="6">
    <location>
        <begin position="8"/>
        <end position="141"/>
    </location>
</feature>
<dbReference type="SUPFAM" id="SSF102114">
    <property type="entry name" value="Radical SAM enzymes"/>
    <property type="match status" value="1"/>
</dbReference>
<dbReference type="InterPro" id="IPR050377">
    <property type="entry name" value="Radical_SAM_PqqE_MftC-like"/>
</dbReference>
<reference evidence="8" key="2">
    <citation type="submission" date="2020-09" db="EMBL/GenBank/DDBJ databases">
        <authorList>
            <person name="Sun Q."/>
            <person name="Kim S."/>
        </authorList>
    </citation>
    <scope>NUCLEOTIDE SEQUENCE</scope>
    <source>
        <strain evidence="8">KCTC 32182</strain>
    </source>
</reference>
<dbReference type="InterPro" id="IPR007197">
    <property type="entry name" value="rSAM"/>
</dbReference>
<keyword evidence="9" id="KW-1185">Reference proteome</keyword>
<comment type="caution">
    <text evidence="8">The sequence shown here is derived from an EMBL/GenBank/DDBJ whole genome shotgun (WGS) entry which is preliminary data.</text>
</comment>
<keyword evidence="5" id="KW-0411">Iron-sulfur</keyword>
<keyword evidence="3" id="KW-0479">Metal-binding</keyword>
<comment type="cofactor">
    <cofactor evidence="1">
        <name>[4Fe-4S] cluster</name>
        <dbReference type="ChEBI" id="CHEBI:49883"/>
    </cofactor>
</comment>
<dbReference type="GO" id="GO:0051536">
    <property type="term" value="F:iron-sulfur cluster binding"/>
    <property type="evidence" value="ECO:0007669"/>
    <property type="project" value="UniProtKB-KW"/>
</dbReference>
<keyword evidence="2" id="KW-0949">S-adenosyl-L-methionine</keyword>
<dbReference type="Pfam" id="PF13186">
    <property type="entry name" value="SPASM"/>
    <property type="match status" value="1"/>
</dbReference>
<reference evidence="8" key="1">
    <citation type="journal article" date="2014" name="Int. J. Syst. Evol. Microbiol.">
        <title>Complete genome sequence of Corynebacterium casei LMG S-19264T (=DSM 44701T), isolated from a smear-ripened cheese.</title>
        <authorList>
            <consortium name="US DOE Joint Genome Institute (JGI-PGF)"/>
            <person name="Walter F."/>
            <person name="Albersmeier A."/>
            <person name="Kalinowski J."/>
            <person name="Ruckert C."/>
        </authorList>
    </citation>
    <scope>NUCLEOTIDE SEQUENCE</scope>
    <source>
        <strain evidence="8">KCTC 32182</strain>
    </source>
</reference>
<dbReference type="Gene3D" id="3.20.20.70">
    <property type="entry name" value="Aldolase class I"/>
    <property type="match status" value="1"/>
</dbReference>
<dbReference type="InterPro" id="IPR023885">
    <property type="entry name" value="4Fe4S-binding_SPASM_dom"/>
</dbReference>
<dbReference type="PANTHER" id="PTHR11228:SF7">
    <property type="entry name" value="PQQA PEPTIDE CYCLASE"/>
    <property type="match status" value="1"/>
</dbReference>
<dbReference type="AlphaFoldDB" id="A0A918UAT0"/>
<dbReference type="EMBL" id="BMYX01000020">
    <property type="protein sequence ID" value="GGY24590.1"/>
    <property type="molecule type" value="Genomic_DNA"/>
</dbReference>
<evidence type="ECO:0000313" key="8">
    <source>
        <dbReference type="EMBL" id="GGY24590.1"/>
    </source>
</evidence>
<dbReference type="SFLD" id="SFLDS00029">
    <property type="entry name" value="Radical_SAM"/>
    <property type="match status" value="1"/>
</dbReference>